<organism evidence="1 2">
    <name type="scientific">Punica granatum</name>
    <name type="common">Pomegranate</name>
    <dbReference type="NCBI Taxonomy" id="22663"/>
    <lineage>
        <taxon>Eukaryota</taxon>
        <taxon>Viridiplantae</taxon>
        <taxon>Streptophyta</taxon>
        <taxon>Embryophyta</taxon>
        <taxon>Tracheophyta</taxon>
        <taxon>Spermatophyta</taxon>
        <taxon>Magnoliopsida</taxon>
        <taxon>eudicotyledons</taxon>
        <taxon>Gunneridae</taxon>
        <taxon>Pentapetalae</taxon>
        <taxon>rosids</taxon>
        <taxon>malvids</taxon>
        <taxon>Myrtales</taxon>
        <taxon>Lythraceae</taxon>
        <taxon>Punica</taxon>
    </lineage>
</organism>
<evidence type="ECO:0000313" key="2">
    <source>
        <dbReference type="Proteomes" id="UP000233551"/>
    </source>
</evidence>
<protein>
    <submittedName>
        <fullName evidence="1">Uncharacterized protein</fullName>
    </submittedName>
</protein>
<sequence>MDVRIIGGGEIDLAGQRMEKTDMDEASNERGEDRVTVCAWDVGQRAQCPDRTSRPEQDKSLRDTTIYVRTRVHQLPRGPHKTRPL</sequence>
<gene>
    <name evidence="1" type="ORF">CRG98_023391</name>
</gene>
<proteinExistence type="predicted"/>
<dbReference type="AlphaFoldDB" id="A0A2I0JKX0"/>
<accession>A0A2I0JKX0</accession>
<comment type="caution">
    <text evidence="1">The sequence shown here is derived from an EMBL/GenBank/DDBJ whole genome shotgun (WGS) entry which is preliminary data.</text>
</comment>
<dbReference type="Proteomes" id="UP000233551">
    <property type="component" value="Unassembled WGS sequence"/>
</dbReference>
<dbReference type="EMBL" id="PGOL01001616">
    <property type="protein sequence ID" value="PKI56196.1"/>
    <property type="molecule type" value="Genomic_DNA"/>
</dbReference>
<name>A0A2I0JKX0_PUNGR</name>
<reference evidence="1 2" key="1">
    <citation type="submission" date="2017-11" db="EMBL/GenBank/DDBJ databases">
        <title>De-novo sequencing of pomegranate (Punica granatum L.) genome.</title>
        <authorList>
            <person name="Akparov Z."/>
            <person name="Amiraslanov A."/>
            <person name="Hajiyeva S."/>
            <person name="Abbasov M."/>
            <person name="Kaur K."/>
            <person name="Hamwieh A."/>
            <person name="Solovyev V."/>
            <person name="Salamov A."/>
            <person name="Braich B."/>
            <person name="Kosarev P."/>
            <person name="Mahmoud A."/>
            <person name="Hajiyev E."/>
            <person name="Babayeva S."/>
            <person name="Izzatullayeva V."/>
            <person name="Mammadov A."/>
            <person name="Mammadov A."/>
            <person name="Sharifova S."/>
            <person name="Ojaghi J."/>
            <person name="Eynullazada K."/>
            <person name="Bayramov B."/>
            <person name="Abdulazimova A."/>
            <person name="Shahmuradov I."/>
        </authorList>
    </citation>
    <scope>NUCLEOTIDE SEQUENCE [LARGE SCALE GENOMIC DNA]</scope>
    <source>
        <strain evidence="2">cv. AG2017</strain>
        <tissue evidence="1">Leaf</tissue>
    </source>
</reference>
<keyword evidence="2" id="KW-1185">Reference proteome</keyword>
<evidence type="ECO:0000313" key="1">
    <source>
        <dbReference type="EMBL" id="PKI56196.1"/>
    </source>
</evidence>